<dbReference type="EMBL" id="JAIZAY010000010">
    <property type="protein sequence ID" value="KAJ8035125.1"/>
    <property type="molecule type" value="Genomic_DNA"/>
</dbReference>
<evidence type="ECO:0000259" key="3">
    <source>
        <dbReference type="Pfam" id="PF00685"/>
    </source>
</evidence>
<keyword evidence="5" id="KW-1185">Reference proteome</keyword>
<dbReference type="Proteomes" id="UP001152320">
    <property type="component" value="Chromosome 10"/>
</dbReference>
<dbReference type="SUPFAM" id="SSF52540">
    <property type="entry name" value="P-loop containing nucleoside triphosphate hydrolases"/>
    <property type="match status" value="1"/>
</dbReference>
<dbReference type="Pfam" id="PF00685">
    <property type="entry name" value="Sulfotransfer_1"/>
    <property type="match status" value="1"/>
</dbReference>
<dbReference type="AlphaFoldDB" id="A0A9Q1BYG3"/>
<organism evidence="4 5">
    <name type="scientific">Holothuria leucospilota</name>
    <name type="common">Black long sea cucumber</name>
    <name type="synonym">Mertensiothuria leucospilota</name>
    <dbReference type="NCBI Taxonomy" id="206669"/>
    <lineage>
        <taxon>Eukaryota</taxon>
        <taxon>Metazoa</taxon>
        <taxon>Echinodermata</taxon>
        <taxon>Eleutherozoa</taxon>
        <taxon>Echinozoa</taxon>
        <taxon>Holothuroidea</taxon>
        <taxon>Aspidochirotacea</taxon>
        <taxon>Aspidochirotida</taxon>
        <taxon>Holothuriidae</taxon>
        <taxon>Holothuria</taxon>
    </lineage>
</organism>
<dbReference type="InterPro" id="IPR000863">
    <property type="entry name" value="Sulfotransferase_dom"/>
</dbReference>
<reference evidence="4" key="1">
    <citation type="submission" date="2021-10" db="EMBL/GenBank/DDBJ databases">
        <title>Tropical sea cucumber genome reveals ecological adaptation and Cuvierian tubules defense mechanism.</title>
        <authorList>
            <person name="Chen T."/>
        </authorList>
    </citation>
    <scope>NUCLEOTIDE SEQUENCE</scope>
    <source>
        <strain evidence="4">Nanhai2018</strain>
        <tissue evidence="4">Muscle</tissue>
    </source>
</reference>
<proteinExistence type="inferred from homology"/>
<feature type="domain" description="Sulfotransferase" evidence="3">
    <location>
        <begin position="60"/>
        <end position="239"/>
    </location>
</feature>
<dbReference type="OrthoDB" id="205623at2759"/>
<sequence>MEDKLPDFLKKSLMPIITEAFEYDQVWYPTTVVPDTLDKLKTFEVREDDLILASYPKSGKIVYVTREPKDCCASNYRFLNSHPAESSEVPWEMFFNNFISEKVLVCLIIETYRLVFLPALFLSVRFGNWCDHALGYWKHRMGGHVFFVTYEEMKQDVRSVTRRLAKFLGKNISSDVVERIVEQSSFDGMRRTYAQIDEETSNGKMFTRFFGVIPHLQQGKGRMFTNYLKEKKTKNFISYFSC</sequence>
<comment type="caution">
    <text evidence="4">The sequence shown here is derived from an EMBL/GenBank/DDBJ whole genome shotgun (WGS) entry which is preliminary data.</text>
</comment>
<dbReference type="InterPro" id="IPR027417">
    <property type="entry name" value="P-loop_NTPase"/>
</dbReference>
<evidence type="ECO:0000256" key="2">
    <source>
        <dbReference type="ARBA" id="ARBA00022679"/>
    </source>
</evidence>
<accession>A0A9Q1BYG3</accession>
<dbReference type="GO" id="GO:0008146">
    <property type="term" value="F:sulfotransferase activity"/>
    <property type="evidence" value="ECO:0007669"/>
    <property type="project" value="InterPro"/>
</dbReference>
<gene>
    <name evidence="4" type="ORF">HOLleu_22250</name>
</gene>
<evidence type="ECO:0000313" key="5">
    <source>
        <dbReference type="Proteomes" id="UP001152320"/>
    </source>
</evidence>
<protein>
    <submittedName>
        <fullName evidence="4">Sulfotransferase family cytosolic 1B member 1</fullName>
    </submittedName>
</protein>
<dbReference type="PANTHER" id="PTHR11783">
    <property type="entry name" value="SULFOTRANSFERASE SULT"/>
    <property type="match status" value="1"/>
</dbReference>
<comment type="similarity">
    <text evidence="1">Belongs to the sulfotransferase 1 family.</text>
</comment>
<dbReference type="Gene3D" id="3.40.50.300">
    <property type="entry name" value="P-loop containing nucleotide triphosphate hydrolases"/>
    <property type="match status" value="2"/>
</dbReference>
<evidence type="ECO:0000313" key="4">
    <source>
        <dbReference type="EMBL" id="KAJ8035125.1"/>
    </source>
</evidence>
<keyword evidence="2" id="KW-0808">Transferase</keyword>
<evidence type="ECO:0000256" key="1">
    <source>
        <dbReference type="ARBA" id="ARBA00005771"/>
    </source>
</evidence>
<name>A0A9Q1BYG3_HOLLE</name>